<protein>
    <submittedName>
        <fullName evidence="1">Uncharacterized protein</fullName>
    </submittedName>
</protein>
<organism evidence="1">
    <name type="scientific">viral metagenome</name>
    <dbReference type="NCBI Taxonomy" id="1070528"/>
    <lineage>
        <taxon>unclassified sequences</taxon>
        <taxon>metagenomes</taxon>
        <taxon>organismal metagenomes</taxon>
    </lineage>
</organism>
<reference evidence="1" key="1">
    <citation type="journal article" date="2020" name="Nature">
        <title>Giant virus diversity and host interactions through global metagenomics.</title>
        <authorList>
            <person name="Schulz F."/>
            <person name="Roux S."/>
            <person name="Paez-Espino D."/>
            <person name="Jungbluth S."/>
            <person name="Walsh D.A."/>
            <person name="Denef V.J."/>
            <person name="McMahon K.D."/>
            <person name="Konstantinidis K.T."/>
            <person name="Eloe-Fadrosh E.A."/>
            <person name="Kyrpides N.C."/>
            <person name="Woyke T."/>
        </authorList>
    </citation>
    <scope>NUCLEOTIDE SEQUENCE</scope>
    <source>
        <strain evidence="1">GVMAG-M-3300023184-184</strain>
    </source>
</reference>
<dbReference type="AlphaFoldDB" id="A0A6C0I136"/>
<evidence type="ECO:0000313" key="1">
    <source>
        <dbReference type="EMBL" id="QHT86125.1"/>
    </source>
</evidence>
<accession>A0A6C0I136</accession>
<sequence>MKYKYNISYTYHMSYFTNQTIEGSVSIDMQEYSHPIVSDAVLLFHNFQTELNPLDYPFGILEITFSKNKQLNDEIIHNLPEIERIEIIIKNGLIYDISDNLWKSSIIELEFNTEEKHTYHIRSLEIYDEDVEAVIYGKVVGVTDDDPQHNQELYTVYQLPDLIDTINNTIEPVDLLKYMYLQKTYEILFELIEYEKEPIHESYIEKIKAFFTKMGLYINEYNLLEDTFMNQMCNDIIVTMKTIGINIQ</sequence>
<dbReference type="EMBL" id="MN740058">
    <property type="protein sequence ID" value="QHT86125.1"/>
    <property type="molecule type" value="Genomic_DNA"/>
</dbReference>
<proteinExistence type="predicted"/>
<name>A0A6C0I136_9ZZZZ</name>